<proteinExistence type="predicted"/>
<evidence type="ECO:0000313" key="1">
    <source>
        <dbReference type="EMBL" id="QHQ62538.1"/>
    </source>
</evidence>
<dbReference type="KEGG" id="anr:Ana3638_18565"/>
<accession>A0A6P1TSU8</accession>
<dbReference type="EMBL" id="CP048000">
    <property type="protein sequence ID" value="QHQ62538.1"/>
    <property type="molecule type" value="Genomic_DNA"/>
</dbReference>
<dbReference type="Proteomes" id="UP000464314">
    <property type="component" value="Chromosome"/>
</dbReference>
<evidence type="ECO:0000313" key="2">
    <source>
        <dbReference type="Proteomes" id="UP000464314"/>
    </source>
</evidence>
<protein>
    <submittedName>
        <fullName evidence="1">Uncharacterized protein</fullName>
    </submittedName>
</protein>
<dbReference type="RefSeq" id="WP_161839361.1">
    <property type="nucleotide sequence ID" value="NZ_CP048000.1"/>
</dbReference>
<sequence>MKKKKELNFEKIFKGKKIPILTLDERWHELFPDYDKPAHIKEIEAKLNELIKQQGKLASDMKDMKALKNKLMQEIITHMDVNDSKIGKIKAKTLDRNQRYIKELSEKMNRTEDELIELPYQIKAINEQLIVESAKVCYERLNSNNKKVAEIALWVSKIRNELKEKILEKQDMEMKNTAIYSYMHDMLGPELLQGLDEELKNSL</sequence>
<gene>
    <name evidence="1" type="ORF">Ana3638_18565</name>
</gene>
<name>A0A6P1TSU8_9FIRM</name>
<reference evidence="1 2" key="1">
    <citation type="submission" date="2020-01" db="EMBL/GenBank/DDBJ databases">
        <title>Genome analysis of Anaerocolumna sp. CBA3638.</title>
        <authorList>
            <person name="Kim J."/>
            <person name="Roh S.W."/>
        </authorList>
    </citation>
    <scope>NUCLEOTIDE SEQUENCE [LARGE SCALE GENOMIC DNA]</scope>
    <source>
        <strain evidence="1 2">CBA3638</strain>
    </source>
</reference>
<dbReference type="AlphaFoldDB" id="A0A6P1TSU8"/>
<keyword evidence="2" id="KW-1185">Reference proteome</keyword>
<organism evidence="1 2">
    <name type="scientific">Anaerocolumna sedimenticola</name>
    <dbReference type="NCBI Taxonomy" id="2696063"/>
    <lineage>
        <taxon>Bacteria</taxon>
        <taxon>Bacillati</taxon>
        <taxon>Bacillota</taxon>
        <taxon>Clostridia</taxon>
        <taxon>Lachnospirales</taxon>
        <taxon>Lachnospiraceae</taxon>
        <taxon>Anaerocolumna</taxon>
    </lineage>
</organism>